<reference evidence="1" key="1">
    <citation type="submission" date="2020-02" db="EMBL/GenBank/DDBJ databases">
        <authorList>
            <person name="Meier V. D."/>
        </authorList>
    </citation>
    <scope>NUCLEOTIDE SEQUENCE</scope>
    <source>
        <strain evidence="1">AVDCRST_MAG56</strain>
    </source>
</reference>
<dbReference type="AlphaFoldDB" id="A0A6J4L638"/>
<gene>
    <name evidence="1" type="ORF">AVDCRST_MAG56-7445</name>
</gene>
<evidence type="ECO:0000313" key="1">
    <source>
        <dbReference type="EMBL" id="CAA9323892.1"/>
    </source>
</evidence>
<name>A0A6J4L638_9SPHI</name>
<protein>
    <submittedName>
        <fullName evidence="1">Uncharacterized protein</fullName>
    </submittedName>
</protein>
<proteinExistence type="predicted"/>
<sequence>MEKEGRAAKRRLKIGVVFSKQRFFRFAREEAFFGKLSIPVKENDRGRWERASGGKQAVFSK</sequence>
<dbReference type="EMBL" id="CADCTQ010000585">
    <property type="protein sequence ID" value="CAA9323892.1"/>
    <property type="molecule type" value="Genomic_DNA"/>
</dbReference>
<accession>A0A6J4L638</accession>
<organism evidence="1">
    <name type="scientific">uncultured Cytophagales bacterium</name>
    <dbReference type="NCBI Taxonomy" id="158755"/>
    <lineage>
        <taxon>Bacteria</taxon>
        <taxon>Pseudomonadati</taxon>
        <taxon>Bacteroidota</taxon>
        <taxon>Sphingobacteriia</taxon>
        <taxon>Sphingobacteriales</taxon>
        <taxon>environmental samples</taxon>
    </lineage>
</organism>